<sequence length="98" mass="10811">MHCFADVRYIMQLSTSHINQYFLNAHLNSKPLSVSTIVSVYANSSTPLLVYLASSQLKKLSSLISTDTAPTRRGQSEVKPGIQLLSVLVQTSKLVILF</sequence>
<gene>
    <name evidence="1" type="ORF">RRG08_045175</name>
</gene>
<dbReference type="EMBL" id="JAWDGP010002131">
    <property type="protein sequence ID" value="KAK3785421.1"/>
    <property type="molecule type" value="Genomic_DNA"/>
</dbReference>
<dbReference type="AlphaFoldDB" id="A0AAE1ADU1"/>
<proteinExistence type="predicted"/>
<protein>
    <submittedName>
        <fullName evidence="1">Uncharacterized protein</fullName>
    </submittedName>
</protein>
<comment type="caution">
    <text evidence="1">The sequence shown here is derived from an EMBL/GenBank/DDBJ whole genome shotgun (WGS) entry which is preliminary data.</text>
</comment>
<dbReference type="Proteomes" id="UP001283361">
    <property type="component" value="Unassembled WGS sequence"/>
</dbReference>
<name>A0AAE1ADU1_9GAST</name>
<evidence type="ECO:0000313" key="1">
    <source>
        <dbReference type="EMBL" id="KAK3785421.1"/>
    </source>
</evidence>
<evidence type="ECO:0000313" key="2">
    <source>
        <dbReference type="Proteomes" id="UP001283361"/>
    </source>
</evidence>
<accession>A0AAE1ADU1</accession>
<organism evidence="1 2">
    <name type="scientific">Elysia crispata</name>
    <name type="common">lettuce slug</name>
    <dbReference type="NCBI Taxonomy" id="231223"/>
    <lineage>
        <taxon>Eukaryota</taxon>
        <taxon>Metazoa</taxon>
        <taxon>Spiralia</taxon>
        <taxon>Lophotrochozoa</taxon>
        <taxon>Mollusca</taxon>
        <taxon>Gastropoda</taxon>
        <taxon>Heterobranchia</taxon>
        <taxon>Euthyneura</taxon>
        <taxon>Panpulmonata</taxon>
        <taxon>Sacoglossa</taxon>
        <taxon>Placobranchoidea</taxon>
        <taxon>Plakobranchidae</taxon>
        <taxon>Elysia</taxon>
    </lineage>
</organism>
<reference evidence="1" key="1">
    <citation type="journal article" date="2023" name="G3 (Bethesda)">
        <title>A reference genome for the long-term kleptoplast-retaining sea slug Elysia crispata morphotype clarki.</title>
        <authorList>
            <person name="Eastman K.E."/>
            <person name="Pendleton A.L."/>
            <person name="Shaikh M.A."/>
            <person name="Suttiyut T."/>
            <person name="Ogas R."/>
            <person name="Tomko P."/>
            <person name="Gavelis G."/>
            <person name="Widhalm J.R."/>
            <person name="Wisecaver J.H."/>
        </authorList>
    </citation>
    <scope>NUCLEOTIDE SEQUENCE</scope>
    <source>
        <strain evidence="1">ECLA1</strain>
    </source>
</reference>
<keyword evidence="2" id="KW-1185">Reference proteome</keyword>